<dbReference type="Proteomes" id="UP001162992">
    <property type="component" value="Chromosome 7"/>
</dbReference>
<sequence length="217" mass="25381">MSKMLGKKITGENYLLLVYAFGLFLFLETTRSNPTPNAWPQNFHALLYQNFSGSLAMLDLWYDWPKGRNLHIIQEQLSEPTYDLEWTNGTSFFFDLQQKTCKRVSVPVGILRPTWLADAEYLGVQEVDGFRCHVWEKLDFITYWEDISTKRPVKWVFYTGRSIHVMTYEEGAVLVDDKWQAPYCCFEQTQQEHNSSSPRTESLLAYSKGPFRKPYSA</sequence>
<keyword evidence="2" id="KW-1185">Reference proteome</keyword>
<name>A0ACC2D9G0_DIPCM</name>
<evidence type="ECO:0000313" key="1">
    <source>
        <dbReference type="EMBL" id="KAJ7550825.1"/>
    </source>
</evidence>
<organism evidence="1 2">
    <name type="scientific">Diphasiastrum complanatum</name>
    <name type="common">Issler's clubmoss</name>
    <name type="synonym">Lycopodium complanatum</name>
    <dbReference type="NCBI Taxonomy" id="34168"/>
    <lineage>
        <taxon>Eukaryota</taxon>
        <taxon>Viridiplantae</taxon>
        <taxon>Streptophyta</taxon>
        <taxon>Embryophyta</taxon>
        <taxon>Tracheophyta</taxon>
        <taxon>Lycopodiopsida</taxon>
        <taxon>Lycopodiales</taxon>
        <taxon>Lycopodiaceae</taxon>
        <taxon>Lycopodioideae</taxon>
        <taxon>Diphasiastrum</taxon>
    </lineage>
</organism>
<dbReference type="EMBL" id="CM055098">
    <property type="protein sequence ID" value="KAJ7550825.1"/>
    <property type="molecule type" value="Genomic_DNA"/>
</dbReference>
<proteinExistence type="predicted"/>
<gene>
    <name evidence="1" type="ORF">O6H91_07G120100</name>
</gene>
<reference evidence="2" key="1">
    <citation type="journal article" date="2024" name="Proc. Natl. Acad. Sci. U.S.A.">
        <title>Extraordinary preservation of gene collinearity over three hundred million years revealed in homosporous lycophytes.</title>
        <authorList>
            <person name="Li C."/>
            <person name="Wickell D."/>
            <person name="Kuo L.Y."/>
            <person name="Chen X."/>
            <person name="Nie B."/>
            <person name="Liao X."/>
            <person name="Peng D."/>
            <person name="Ji J."/>
            <person name="Jenkins J."/>
            <person name="Williams M."/>
            <person name="Shu S."/>
            <person name="Plott C."/>
            <person name="Barry K."/>
            <person name="Rajasekar S."/>
            <person name="Grimwood J."/>
            <person name="Han X."/>
            <person name="Sun S."/>
            <person name="Hou Z."/>
            <person name="He W."/>
            <person name="Dai G."/>
            <person name="Sun C."/>
            <person name="Schmutz J."/>
            <person name="Leebens-Mack J.H."/>
            <person name="Li F.W."/>
            <person name="Wang L."/>
        </authorList>
    </citation>
    <scope>NUCLEOTIDE SEQUENCE [LARGE SCALE GENOMIC DNA]</scope>
    <source>
        <strain evidence="2">cv. PW_Plant_1</strain>
    </source>
</reference>
<comment type="caution">
    <text evidence="1">The sequence shown here is derived from an EMBL/GenBank/DDBJ whole genome shotgun (WGS) entry which is preliminary data.</text>
</comment>
<accession>A0ACC2D9G0</accession>
<protein>
    <submittedName>
        <fullName evidence="1">Uncharacterized protein</fullName>
    </submittedName>
</protein>
<evidence type="ECO:0000313" key="2">
    <source>
        <dbReference type="Proteomes" id="UP001162992"/>
    </source>
</evidence>